<evidence type="ECO:0000256" key="1">
    <source>
        <dbReference type="ARBA" id="ARBA00004141"/>
    </source>
</evidence>
<feature type="transmembrane region" description="Helical" evidence="6">
    <location>
        <begin position="87"/>
        <end position="109"/>
    </location>
</feature>
<keyword evidence="4 6" id="KW-0472">Membrane</keyword>
<keyword evidence="8" id="KW-1185">Reference proteome</keyword>
<keyword evidence="3 6" id="KW-1133">Transmembrane helix</keyword>
<gene>
    <name evidence="7" type="ORF">ACFQ5D_22580</name>
</gene>
<reference evidence="8" key="1">
    <citation type="journal article" date="2019" name="Int. J. Syst. Evol. Microbiol.">
        <title>The Global Catalogue of Microorganisms (GCM) 10K type strain sequencing project: providing services to taxonomists for standard genome sequencing and annotation.</title>
        <authorList>
            <consortium name="The Broad Institute Genomics Platform"/>
            <consortium name="The Broad Institute Genome Sequencing Center for Infectious Disease"/>
            <person name="Wu L."/>
            <person name="Ma J."/>
        </authorList>
    </citation>
    <scope>NUCLEOTIDE SEQUENCE [LARGE SCALE GENOMIC DNA]</scope>
    <source>
        <strain evidence="8">CCM 9147</strain>
    </source>
</reference>
<keyword evidence="2 6" id="KW-0812">Transmembrane</keyword>
<comment type="similarity">
    <text evidence="5">Belongs to the bacteriophage holin family. Cp-1 holin subfamily.</text>
</comment>
<evidence type="ECO:0000256" key="3">
    <source>
        <dbReference type="ARBA" id="ARBA00022989"/>
    </source>
</evidence>
<dbReference type="EMBL" id="JBHTNZ010000064">
    <property type="protein sequence ID" value="MFD1464071.1"/>
    <property type="molecule type" value="Genomic_DNA"/>
</dbReference>
<feature type="transmembrane region" description="Helical" evidence="6">
    <location>
        <begin position="21"/>
        <end position="38"/>
    </location>
</feature>
<feature type="transmembrane region" description="Helical" evidence="6">
    <location>
        <begin position="44"/>
        <end position="66"/>
    </location>
</feature>
<evidence type="ECO:0000256" key="2">
    <source>
        <dbReference type="ARBA" id="ARBA00022692"/>
    </source>
</evidence>
<evidence type="ECO:0000313" key="8">
    <source>
        <dbReference type="Proteomes" id="UP001597340"/>
    </source>
</evidence>
<evidence type="ECO:0000256" key="5">
    <source>
        <dbReference type="ARBA" id="ARBA00023600"/>
    </source>
</evidence>
<evidence type="ECO:0000256" key="4">
    <source>
        <dbReference type="ARBA" id="ARBA00023136"/>
    </source>
</evidence>
<protein>
    <submittedName>
        <fullName evidence="7">Holin family protein</fullName>
    </submittedName>
</protein>
<accession>A0ABW4DJR5</accession>
<organism evidence="7 8">
    <name type="scientific">Paenibacillus farraposensis</name>
    <dbReference type="NCBI Taxonomy" id="2807095"/>
    <lineage>
        <taxon>Bacteria</taxon>
        <taxon>Bacillati</taxon>
        <taxon>Bacillota</taxon>
        <taxon>Bacilli</taxon>
        <taxon>Bacillales</taxon>
        <taxon>Paenibacillaceae</taxon>
        <taxon>Paenibacillus</taxon>
    </lineage>
</organism>
<dbReference type="RefSeq" id="WP_229525634.1">
    <property type="nucleotide sequence ID" value="NZ_JAFFQR010000105.1"/>
</dbReference>
<comment type="caution">
    <text evidence="7">The sequence shown here is derived from an EMBL/GenBank/DDBJ whole genome shotgun (WGS) entry which is preliminary data.</text>
</comment>
<comment type="subcellular location">
    <subcellularLocation>
        <location evidence="1">Membrane</location>
        <topology evidence="1">Multi-pass membrane protein</topology>
    </subcellularLocation>
</comment>
<evidence type="ECO:0000313" key="7">
    <source>
        <dbReference type="EMBL" id="MFD1464071.1"/>
    </source>
</evidence>
<dbReference type="NCBIfam" id="TIGR01593">
    <property type="entry name" value="holin_tox_secr"/>
    <property type="match status" value="1"/>
</dbReference>
<evidence type="ECO:0000256" key="6">
    <source>
        <dbReference type="SAM" id="Phobius"/>
    </source>
</evidence>
<dbReference type="Pfam" id="PF05105">
    <property type="entry name" value="Phage_holin_4_1"/>
    <property type="match status" value="1"/>
</dbReference>
<name>A0ABW4DJR5_9BACL</name>
<dbReference type="Proteomes" id="UP001597340">
    <property type="component" value="Unassembled WGS sequence"/>
</dbReference>
<sequence length="166" mass="18001">MAFHLILSEKKRGRQVDKSEFYKFGAAFGGSAVTYLFGGWSFALAALLTFTIIDYVTGLFAAWVEGRRGMGPGLKSKIGLIGISRKVFIFAMVAVGHIVDGILGDSHLFRDTVAYFYLSNELLSIVENGNRVGAPIPPIIRQALEVLKSKGGNQKGEKEDAGKGTR</sequence>
<dbReference type="InterPro" id="IPR006480">
    <property type="entry name" value="Phage_holin_4_1"/>
</dbReference>
<proteinExistence type="inferred from homology"/>